<name>A0A143H988_9BACL</name>
<organism evidence="18 19">
    <name type="scientific">Rummeliibacillus stabekisii</name>
    <dbReference type="NCBI Taxonomy" id="241244"/>
    <lineage>
        <taxon>Bacteria</taxon>
        <taxon>Bacillati</taxon>
        <taxon>Bacillota</taxon>
        <taxon>Bacilli</taxon>
        <taxon>Bacillales</taxon>
        <taxon>Caryophanaceae</taxon>
        <taxon>Rummeliibacillus</taxon>
    </lineage>
</organism>
<keyword evidence="4 17" id="KW-0812">Transmembrane</keyword>
<evidence type="ECO:0000256" key="3">
    <source>
        <dbReference type="ARBA" id="ARBA00022679"/>
    </source>
</evidence>
<accession>A0A143H988</accession>
<evidence type="ECO:0000256" key="6">
    <source>
        <dbReference type="ARBA" id="ARBA00022984"/>
    </source>
</evidence>
<reference evidence="19" key="2">
    <citation type="submission" date="2016-03" db="EMBL/GenBank/DDBJ databases">
        <authorList>
            <person name="Ploux O."/>
        </authorList>
    </citation>
    <scope>NUCLEOTIDE SEQUENCE [LARGE SCALE GENOMIC DNA]</scope>
    <source>
        <strain evidence="19">PP9</strain>
    </source>
</reference>
<dbReference type="GO" id="GO:0032153">
    <property type="term" value="C:cell division site"/>
    <property type="evidence" value="ECO:0007669"/>
    <property type="project" value="TreeGrafter"/>
</dbReference>
<comment type="function">
    <text evidence="16">Peptidoglycan polymerase that is essential for cell division.</text>
</comment>
<dbReference type="Pfam" id="PF01098">
    <property type="entry name" value="FTSW_RODA_SPOVE"/>
    <property type="match status" value="1"/>
</dbReference>
<reference evidence="18 19" key="1">
    <citation type="journal article" date="2016" name="Genome Announc.">
        <title>Whole-Genome Sequence of Rummeliibacillus stabekisii Strain PP9 Isolated from Antarctic Soil.</title>
        <authorList>
            <person name="da Mota F.F."/>
            <person name="Vollu R.E."/>
            <person name="Jurelevicius D."/>
            <person name="Seldin L."/>
        </authorList>
    </citation>
    <scope>NUCLEOTIDE SEQUENCE [LARGE SCALE GENOMIC DNA]</scope>
    <source>
        <strain evidence="18 19">PP9</strain>
    </source>
</reference>
<feature type="transmembrane region" description="Helical" evidence="17">
    <location>
        <begin position="119"/>
        <end position="137"/>
    </location>
</feature>
<dbReference type="GO" id="GO:0008360">
    <property type="term" value="P:regulation of cell shape"/>
    <property type="evidence" value="ECO:0007669"/>
    <property type="project" value="UniProtKB-KW"/>
</dbReference>
<evidence type="ECO:0000256" key="14">
    <source>
        <dbReference type="ARBA" id="ARBA00044770"/>
    </source>
</evidence>
<keyword evidence="7 17" id="KW-1133">Transmembrane helix</keyword>
<comment type="similarity">
    <text evidence="11">Belongs to the SEDS family. FtsW subfamily.</text>
</comment>
<dbReference type="GO" id="GO:0009252">
    <property type="term" value="P:peptidoglycan biosynthetic process"/>
    <property type="evidence" value="ECO:0007669"/>
    <property type="project" value="UniProtKB-KW"/>
</dbReference>
<keyword evidence="18" id="KW-0132">Cell division</keyword>
<dbReference type="InterPro" id="IPR018365">
    <property type="entry name" value="Cell_cycle_FtsW-rel_CS"/>
</dbReference>
<evidence type="ECO:0000256" key="17">
    <source>
        <dbReference type="SAM" id="Phobius"/>
    </source>
</evidence>
<feature type="transmembrane region" description="Helical" evidence="17">
    <location>
        <begin position="149"/>
        <end position="169"/>
    </location>
</feature>
<dbReference type="RefSeq" id="WP_066785101.1">
    <property type="nucleotide sequence ID" value="NZ_CP014806.1"/>
</dbReference>
<dbReference type="GO" id="GO:0051301">
    <property type="term" value="P:cell division"/>
    <property type="evidence" value="ECO:0007669"/>
    <property type="project" value="UniProtKB-KW"/>
</dbReference>
<dbReference type="Proteomes" id="UP000076021">
    <property type="component" value="Chromosome"/>
</dbReference>
<evidence type="ECO:0000256" key="7">
    <source>
        <dbReference type="ARBA" id="ARBA00022989"/>
    </source>
</evidence>
<keyword evidence="8 17" id="KW-0472">Membrane</keyword>
<proteinExistence type="inferred from homology"/>
<feature type="transmembrane region" description="Helical" evidence="17">
    <location>
        <begin position="55"/>
        <end position="73"/>
    </location>
</feature>
<evidence type="ECO:0000313" key="18">
    <source>
        <dbReference type="EMBL" id="AMW98304.1"/>
    </source>
</evidence>
<dbReference type="GO" id="GO:0005886">
    <property type="term" value="C:plasma membrane"/>
    <property type="evidence" value="ECO:0007669"/>
    <property type="project" value="TreeGrafter"/>
</dbReference>
<evidence type="ECO:0000256" key="8">
    <source>
        <dbReference type="ARBA" id="ARBA00023136"/>
    </source>
</evidence>
<keyword evidence="3" id="KW-0808">Transferase</keyword>
<evidence type="ECO:0000256" key="1">
    <source>
        <dbReference type="ARBA" id="ARBA00004141"/>
    </source>
</evidence>
<feature type="transmembrane region" description="Helical" evidence="17">
    <location>
        <begin position="282"/>
        <end position="308"/>
    </location>
</feature>
<evidence type="ECO:0000256" key="4">
    <source>
        <dbReference type="ARBA" id="ARBA00022692"/>
    </source>
</evidence>
<dbReference type="EC" id="2.4.99.28" evidence="14"/>
<evidence type="ECO:0000256" key="12">
    <source>
        <dbReference type="ARBA" id="ARBA00041185"/>
    </source>
</evidence>
<dbReference type="InterPro" id="IPR001182">
    <property type="entry name" value="FtsW/RodA"/>
</dbReference>
<dbReference type="KEGG" id="rst:ATY39_02015"/>
<dbReference type="OrthoDB" id="9768187at2"/>
<dbReference type="GO" id="GO:0008955">
    <property type="term" value="F:peptidoglycan glycosyltransferase activity"/>
    <property type="evidence" value="ECO:0007669"/>
    <property type="project" value="UniProtKB-EC"/>
</dbReference>
<evidence type="ECO:0000256" key="2">
    <source>
        <dbReference type="ARBA" id="ARBA00022676"/>
    </source>
</evidence>
<keyword evidence="2" id="KW-0328">Glycosyltransferase</keyword>
<feature type="transmembrane region" description="Helical" evidence="17">
    <location>
        <begin position="329"/>
        <end position="351"/>
    </location>
</feature>
<dbReference type="EMBL" id="CP014806">
    <property type="protein sequence ID" value="AMW98304.1"/>
    <property type="molecule type" value="Genomic_DNA"/>
</dbReference>
<evidence type="ECO:0000313" key="19">
    <source>
        <dbReference type="Proteomes" id="UP000076021"/>
    </source>
</evidence>
<dbReference type="AlphaFoldDB" id="A0A143H988"/>
<evidence type="ECO:0000256" key="5">
    <source>
        <dbReference type="ARBA" id="ARBA00022960"/>
    </source>
</evidence>
<keyword evidence="18" id="KW-0131">Cell cycle</keyword>
<feature type="transmembrane region" description="Helical" evidence="17">
    <location>
        <begin position="357"/>
        <end position="378"/>
    </location>
</feature>
<dbReference type="STRING" id="241244.ATY39_02015"/>
<dbReference type="GO" id="GO:0015648">
    <property type="term" value="F:lipid-linked peptidoglycan transporter activity"/>
    <property type="evidence" value="ECO:0007669"/>
    <property type="project" value="TreeGrafter"/>
</dbReference>
<keyword evidence="5" id="KW-0133">Cell shape</keyword>
<feature type="transmembrane region" description="Helical" evidence="17">
    <location>
        <begin position="12"/>
        <end position="35"/>
    </location>
</feature>
<dbReference type="PANTHER" id="PTHR30474:SF2">
    <property type="entry name" value="PEPTIDOGLYCAN GLYCOSYLTRANSFERASE FTSW-RELATED"/>
    <property type="match status" value="1"/>
</dbReference>
<evidence type="ECO:0000256" key="10">
    <source>
        <dbReference type="ARBA" id="ARBA00033270"/>
    </source>
</evidence>
<keyword evidence="6" id="KW-0573">Peptidoglycan synthesis</keyword>
<evidence type="ECO:0000256" key="9">
    <source>
        <dbReference type="ARBA" id="ARBA00032370"/>
    </source>
</evidence>
<feature type="transmembrane region" description="Helical" evidence="17">
    <location>
        <begin position="175"/>
        <end position="194"/>
    </location>
</feature>
<gene>
    <name evidence="18" type="ORF">ATY39_02015</name>
</gene>
<comment type="subcellular location">
    <subcellularLocation>
        <location evidence="1">Membrane</location>
        <topology evidence="1">Multi-pass membrane protein</topology>
    </subcellularLocation>
</comment>
<sequence length="393" mass="43547">MKTYFKKYAKYFDYPLFFTFVLLCLFGLVMIYSSSMFWAVNTLGQAPDYFYKRQLVNLILAMVTFLIGFIIPYKRYKDRSMMLFIIGAMLFLLIAVFFVGYSPGNSGAKSWLNLGLFNLQPSELAKLGMILYFAAFFTKKRETGKIDIINESIVPPIGVFMVVLFFIALEPDMGAIGLLTIIVLSVMAASGMKFKTFGKIIGTLIGGMLAVFLLLFIFKDSFFTERRMGRLKAYLDPFKDADAFGYQMVNGYYAIGSGGVKGLGLGQSVQKMGYLPEPQTDFILAIISEELGTFGIAVVLFGLGFIVYRSMRIAIKAKDPLARMIAAGVGSWIGIQTFVNVGGLSGIIPLTGVPLPFISYGGTSVILLSLAMGILANVSMMVKREQYNNERLE</sequence>
<evidence type="ECO:0000256" key="11">
    <source>
        <dbReference type="ARBA" id="ARBA00038053"/>
    </source>
</evidence>
<evidence type="ECO:0000256" key="15">
    <source>
        <dbReference type="ARBA" id="ARBA00049902"/>
    </source>
</evidence>
<dbReference type="PANTHER" id="PTHR30474">
    <property type="entry name" value="CELL CYCLE PROTEIN"/>
    <property type="match status" value="1"/>
</dbReference>
<feature type="transmembrane region" description="Helical" evidence="17">
    <location>
        <begin position="201"/>
        <end position="218"/>
    </location>
</feature>
<feature type="transmembrane region" description="Helical" evidence="17">
    <location>
        <begin position="80"/>
        <end position="99"/>
    </location>
</feature>
<dbReference type="PROSITE" id="PS00428">
    <property type="entry name" value="FTSW_RODA_SPOVE"/>
    <property type="match status" value="1"/>
</dbReference>
<evidence type="ECO:0000256" key="16">
    <source>
        <dbReference type="ARBA" id="ARBA00049966"/>
    </source>
</evidence>
<comment type="catalytic activity">
    <reaction evidence="15">
        <text>[GlcNAc-(1-&gt;4)-Mur2Ac(oyl-L-Ala-gamma-D-Glu-L-Lys-D-Ala-D-Ala)](n)-di-trans,octa-cis-undecaprenyl diphosphate + beta-D-GlcNAc-(1-&gt;4)-Mur2Ac(oyl-L-Ala-gamma-D-Glu-L-Lys-D-Ala-D-Ala)-di-trans,octa-cis-undecaprenyl diphosphate = [GlcNAc-(1-&gt;4)-Mur2Ac(oyl-L-Ala-gamma-D-Glu-L-Lys-D-Ala-D-Ala)](n+1)-di-trans,octa-cis-undecaprenyl diphosphate + di-trans,octa-cis-undecaprenyl diphosphate + H(+)</text>
        <dbReference type="Rhea" id="RHEA:23708"/>
        <dbReference type="Rhea" id="RHEA-COMP:9602"/>
        <dbReference type="Rhea" id="RHEA-COMP:9603"/>
        <dbReference type="ChEBI" id="CHEBI:15378"/>
        <dbReference type="ChEBI" id="CHEBI:58405"/>
        <dbReference type="ChEBI" id="CHEBI:60033"/>
        <dbReference type="ChEBI" id="CHEBI:78435"/>
        <dbReference type="EC" id="2.4.99.28"/>
    </reaction>
</comment>
<evidence type="ECO:0000256" key="13">
    <source>
        <dbReference type="ARBA" id="ARBA00041418"/>
    </source>
</evidence>
<keyword evidence="19" id="KW-1185">Reference proteome</keyword>
<protein>
    <recommendedName>
        <fullName evidence="12">Probable peptidoglycan glycosyltransferase FtsW</fullName>
        <ecNumber evidence="14">2.4.99.28</ecNumber>
    </recommendedName>
    <alternativeName>
        <fullName evidence="13">Cell division protein FtsW</fullName>
    </alternativeName>
    <alternativeName>
        <fullName evidence="10">Cell wall polymerase</fullName>
    </alternativeName>
    <alternativeName>
        <fullName evidence="9">Peptidoglycan polymerase</fullName>
    </alternativeName>
</protein>